<dbReference type="EMBL" id="DSIY01000217">
    <property type="protein sequence ID" value="HEG91611.1"/>
    <property type="molecule type" value="Genomic_DNA"/>
</dbReference>
<sequence>MPTPSLTPAALPAGCSVEEVSRLLDEYLSSFNLGDVDRLRRLFASAGTPTTTSWYAVVARDEAGVTTGTFATTPEDYLRYVAQRHAQEERLEPLELVDIHALRTARTGGEQVSVTVALLRQARDLLARPVLAQFRLSCPDRLILGLSVGDSAPNVIPENPPAVLEGALRQRPLRLPELKPNDDCPRSSWAFGLAIGEGPVYVTIGPDSVVNLGGPMAAEQEDGTSRWSASWFVGPDYSGPLLIRGRQIDGSGTLLLADDKSSAARDELLLSPALEGEATTDAAGWTTWPVAVIVPGPGCYAIQIDGADFQQVIVFQAISGTPDDVLPLPPQESLPRGLIVLSAFRSGADQVRLALWNESLVIRLSVGLSGPGPLELAGATRCVEGAAGIGPMCWQDDPRGGWPQAAVWDDGRRRYHLVVLEAEPGSWSQEDLLALAQAFTQESPTTAP</sequence>
<evidence type="ECO:0000313" key="1">
    <source>
        <dbReference type="EMBL" id="HEG91611.1"/>
    </source>
</evidence>
<protein>
    <submittedName>
        <fullName evidence="1">Uncharacterized protein</fullName>
    </submittedName>
</protein>
<proteinExistence type="predicted"/>
<accession>A0A831TGH3</accession>
<organism evidence="1">
    <name type="scientific">Thermorudis peleae</name>
    <dbReference type="NCBI Taxonomy" id="1382356"/>
    <lineage>
        <taxon>Bacteria</taxon>
        <taxon>Pseudomonadati</taxon>
        <taxon>Thermomicrobiota</taxon>
        <taxon>Thermomicrobia</taxon>
        <taxon>Thermomicrobia incertae sedis</taxon>
        <taxon>Thermorudis</taxon>
    </lineage>
</organism>
<dbReference type="AlphaFoldDB" id="A0A831TGH3"/>
<reference evidence="1" key="1">
    <citation type="journal article" date="2020" name="mSystems">
        <title>Genome- and Community-Level Interaction Insights into Carbon Utilization and Element Cycling Functions of Hydrothermarchaeota in Hydrothermal Sediment.</title>
        <authorList>
            <person name="Zhou Z."/>
            <person name="Liu Y."/>
            <person name="Xu W."/>
            <person name="Pan J."/>
            <person name="Luo Z.H."/>
            <person name="Li M."/>
        </authorList>
    </citation>
    <scope>NUCLEOTIDE SEQUENCE [LARGE SCALE GENOMIC DNA]</scope>
    <source>
        <strain evidence="1">SpSt-210</strain>
    </source>
</reference>
<comment type="caution">
    <text evidence="1">The sequence shown here is derived from an EMBL/GenBank/DDBJ whole genome shotgun (WGS) entry which is preliminary data.</text>
</comment>
<gene>
    <name evidence="1" type="ORF">ENP34_09245</name>
</gene>
<name>A0A831TGH3_9BACT</name>